<dbReference type="Pfam" id="PF00437">
    <property type="entry name" value="T2SSE"/>
    <property type="match status" value="1"/>
</dbReference>
<evidence type="ECO:0000256" key="3">
    <source>
        <dbReference type="ARBA" id="ARBA00022840"/>
    </source>
</evidence>
<feature type="domain" description="Bacterial type II secretion system protein E" evidence="4">
    <location>
        <begin position="384"/>
        <end position="398"/>
    </location>
</feature>
<evidence type="ECO:0000256" key="1">
    <source>
        <dbReference type="ARBA" id="ARBA00006611"/>
    </source>
</evidence>
<gene>
    <name evidence="5" type="ORF">A3I57_03405</name>
</gene>
<dbReference type="GO" id="GO:0016887">
    <property type="term" value="F:ATP hydrolysis activity"/>
    <property type="evidence" value="ECO:0007669"/>
    <property type="project" value="TreeGrafter"/>
</dbReference>
<dbReference type="Gene3D" id="3.40.50.300">
    <property type="entry name" value="P-loop containing nucleotide triphosphate hydrolases"/>
    <property type="match status" value="1"/>
</dbReference>
<proteinExistence type="inferred from homology"/>
<comment type="caution">
    <text evidence="5">The sequence shown here is derived from an EMBL/GenBank/DDBJ whole genome shotgun (WGS) entry which is preliminary data.</text>
</comment>
<dbReference type="InterPro" id="IPR003593">
    <property type="entry name" value="AAA+_ATPase"/>
</dbReference>
<dbReference type="Pfam" id="PF05157">
    <property type="entry name" value="MshEN"/>
    <property type="match status" value="1"/>
</dbReference>
<dbReference type="InterPro" id="IPR007831">
    <property type="entry name" value="T2SS_GspE_N"/>
</dbReference>
<dbReference type="InterPro" id="IPR037257">
    <property type="entry name" value="T2SS_E_N_sf"/>
</dbReference>
<dbReference type="InterPro" id="IPR001482">
    <property type="entry name" value="T2SS/T4SS_dom"/>
</dbReference>
<dbReference type="PANTHER" id="PTHR30258">
    <property type="entry name" value="TYPE II SECRETION SYSTEM PROTEIN GSPE-RELATED"/>
    <property type="match status" value="1"/>
</dbReference>
<dbReference type="SUPFAM" id="SSF52540">
    <property type="entry name" value="P-loop containing nucleoside triphosphate hydrolases"/>
    <property type="match status" value="1"/>
</dbReference>
<dbReference type="EMBL" id="MEZQ01000044">
    <property type="protein sequence ID" value="OGD58920.1"/>
    <property type="molecule type" value="Genomic_DNA"/>
</dbReference>
<dbReference type="PANTHER" id="PTHR30258:SF2">
    <property type="entry name" value="COMG OPERON PROTEIN 1"/>
    <property type="match status" value="1"/>
</dbReference>
<evidence type="ECO:0000313" key="6">
    <source>
        <dbReference type="Proteomes" id="UP000176364"/>
    </source>
</evidence>
<dbReference type="AlphaFoldDB" id="A0A1F5DV28"/>
<dbReference type="PROSITE" id="PS00662">
    <property type="entry name" value="T2SP_E"/>
    <property type="match status" value="1"/>
</dbReference>
<keyword evidence="3" id="KW-0067">ATP-binding</keyword>
<dbReference type="GO" id="GO:0005524">
    <property type="term" value="F:ATP binding"/>
    <property type="evidence" value="ECO:0007669"/>
    <property type="project" value="UniProtKB-KW"/>
</dbReference>
<dbReference type="Proteomes" id="UP000176364">
    <property type="component" value="Unassembled WGS sequence"/>
</dbReference>
<protein>
    <recommendedName>
        <fullName evidence="4">Bacterial type II secretion system protein E domain-containing protein</fullName>
    </recommendedName>
</protein>
<dbReference type="FunFam" id="3.40.50.300:FF:000398">
    <property type="entry name" value="Type IV pilus assembly ATPase PilB"/>
    <property type="match status" value="1"/>
</dbReference>
<keyword evidence="2" id="KW-0547">Nucleotide-binding</keyword>
<dbReference type="SUPFAM" id="SSF160246">
    <property type="entry name" value="EspE N-terminal domain-like"/>
    <property type="match status" value="1"/>
</dbReference>
<dbReference type="InterPro" id="IPR027417">
    <property type="entry name" value="P-loop_NTPase"/>
</dbReference>
<organism evidence="5 6">
    <name type="scientific">Candidatus Beckwithbacteria bacterium RIFCSPLOWO2_02_FULL_47_23</name>
    <dbReference type="NCBI Taxonomy" id="1797463"/>
    <lineage>
        <taxon>Bacteria</taxon>
        <taxon>Candidatus Beckwithiibacteriota</taxon>
    </lineage>
</organism>
<dbReference type="CDD" id="cd01129">
    <property type="entry name" value="PulE-GspE-like"/>
    <property type="match status" value="1"/>
</dbReference>
<evidence type="ECO:0000259" key="4">
    <source>
        <dbReference type="PROSITE" id="PS00662"/>
    </source>
</evidence>
<evidence type="ECO:0000256" key="2">
    <source>
        <dbReference type="ARBA" id="ARBA00022741"/>
    </source>
</evidence>
<name>A0A1F5DV28_9BACT</name>
<sequence>MPALDNQLLDTLNKNGQIKPGDLQWLKTELISSLEPVEALLLKHNLVSETEIAKAKAAILKVEYVDVATASVVPEAINVLPEAVAEKYLCLPFNLDKTNKVLSVAMADPADLPAIEFIEKKTGLKIKPYLAEASLLLKEISSRYSQSLSSEVTAALKETITAKPTFSQLDSLTAGGGVIREAPISKIVSTILEFAMKSRASDVHIEPLEVKTRVRYRIDGILYEKLVLPRSVHDSVISRIKILSHLKIDEKRIPQDGRFNFRAGEEEVDLRVSTMPSVYGEKVVMRLLKKAMKVPDLPELGLRGRALLNLQNSIRVPHGIILVTGPTGSGKTTTLYSILSKINTPKVNIMTLEDPVEYQMTGITQVQINPQAGLTFASGMRSFLRQDPDIIMVGEVRDIETAELAIQAALTGHLVFSTLHTNSAAGALPRLLDMEAEPFLLTSSMTCIVGQRVCRQICSFCKESYEPSPEVASDIKAVLGSLLHGSIKLFRGKKCLECNQTGYSGRVGIFEVLPVTEAIGKMILERSPSGAIEKIAKDAGMIDMKQDGYLKVLEGLTTLEEVLRVAET</sequence>
<dbReference type="Gene3D" id="3.30.300.160">
    <property type="entry name" value="Type II secretion system, protein E, N-terminal domain"/>
    <property type="match status" value="1"/>
</dbReference>
<dbReference type="GO" id="GO:0005886">
    <property type="term" value="C:plasma membrane"/>
    <property type="evidence" value="ECO:0007669"/>
    <property type="project" value="TreeGrafter"/>
</dbReference>
<comment type="similarity">
    <text evidence="1">Belongs to the GSP E family.</text>
</comment>
<evidence type="ECO:0000313" key="5">
    <source>
        <dbReference type="EMBL" id="OGD58920.1"/>
    </source>
</evidence>
<reference evidence="5 6" key="1">
    <citation type="journal article" date="2016" name="Nat. Commun.">
        <title>Thousands of microbial genomes shed light on interconnected biogeochemical processes in an aquifer system.</title>
        <authorList>
            <person name="Anantharaman K."/>
            <person name="Brown C.T."/>
            <person name="Hug L.A."/>
            <person name="Sharon I."/>
            <person name="Castelle C.J."/>
            <person name="Probst A.J."/>
            <person name="Thomas B.C."/>
            <person name="Singh A."/>
            <person name="Wilkins M.J."/>
            <person name="Karaoz U."/>
            <person name="Brodie E.L."/>
            <person name="Williams K.H."/>
            <person name="Hubbard S.S."/>
            <person name="Banfield J.F."/>
        </authorList>
    </citation>
    <scope>NUCLEOTIDE SEQUENCE [LARGE SCALE GENOMIC DNA]</scope>
</reference>
<accession>A0A1F5DV28</accession>
<dbReference type="Gene3D" id="3.30.450.90">
    <property type="match status" value="1"/>
</dbReference>
<dbReference type="SMART" id="SM00382">
    <property type="entry name" value="AAA"/>
    <property type="match status" value="1"/>
</dbReference>